<organism evidence="1 2">
    <name type="scientific">Saguinus oedipus</name>
    <name type="common">Cotton-top tamarin</name>
    <name type="synonym">Oedipomidas oedipus</name>
    <dbReference type="NCBI Taxonomy" id="9490"/>
    <lineage>
        <taxon>Eukaryota</taxon>
        <taxon>Metazoa</taxon>
        <taxon>Chordata</taxon>
        <taxon>Craniata</taxon>
        <taxon>Vertebrata</taxon>
        <taxon>Euteleostomi</taxon>
        <taxon>Mammalia</taxon>
        <taxon>Eutheria</taxon>
        <taxon>Euarchontoglires</taxon>
        <taxon>Primates</taxon>
        <taxon>Haplorrhini</taxon>
        <taxon>Platyrrhini</taxon>
        <taxon>Cebidae</taxon>
        <taxon>Callitrichinae</taxon>
        <taxon>Saguinus</taxon>
    </lineage>
</organism>
<evidence type="ECO:0000313" key="2">
    <source>
        <dbReference type="Proteomes" id="UP001266305"/>
    </source>
</evidence>
<proteinExistence type="predicted"/>
<protein>
    <submittedName>
        <fullName evidence="1">Uncharacterized protein</fullName>
    </submittedName>
</protein>
<sequence>MTKPGHVIRATSRSTTEVMGQTISDTYDAMEWVAEKLVTVTEAQVPACGGMALSHNLFTCLPTATSWYLSSPDLIMRKSPKHPNSPASA</sequence>
<keyword evidence="2" id="KW-1185">Reference proteome</keyword>
<reference evidence="1 2" key="1">
    <citation type="submission" date="2023-05" db="EMBL/GenBank/DDBJ databases">
        <title>B98-5 Cell Line De Novo Hybrid Assembly: An Optical Mapping Approach.</title>
        <authorList>
            <person name="Kananen K."/>
            <person name="Auerbach J.A."/>
            <person name="Kautto E."/>
            <person name="Blachly J.S."/>
        </authorList>
    </citation>
    <scope>NUCLEOTIDE SEQUENCE [LARGE SCALE GENOMIC DNA]</scope>
    <source>
        <strain evidence="1">B95-8</strain>
        <tissue evidence="1">Cell line</tissue>
    </source>
</reference>
<dbReference type="EMBL" id="JASSZA010000002">
    <property type="protein sequence ID" value="KAK2118328.1"/>
    <property type="molecule type" value="Genomic_DNA"/>
</dbReference>
<accession>A0ABQ9WC28</accession>
<comment type="caution">
    <text evidence="1">The sequence shown here is derived from an EMBL/GenBank/DDBJ whole genome shotgun (WGS) entry which is preliminary data.</text>
</comment>
<dbReference type="Proteomes" id="UP001266305">
    <property type="component" value="Unassembled WGS sequence"/>
</dbReference>
<gene>
    <name evidence="1" type="ORF">P7K49_005215</name>
</gene>
<evidence type="ECO:0000313" key="1">
    <source>
        <dbReference type="EMBL" id="KAK2118328.1"/>
    </source>
</evidence>
<name>A0ABQ9WC28_SAGOE</name>